<name>A0A9P1I3J7_9PELO</name>
<dbReference type="AlphaFoldDB" id="A0A9P1I3J7"/>
<organism evidence="2 3">
    <name type="scientific">Caenorhabditis angaria</name>
    <dbReference type="NCBI Taxonomy" id="860376"/>
    <lineage>
        <taxon>Eukaryota</taxon>
        <taxon>Metazoa</taxon>
        <taxon>Ecdysozoa</taxon>
        <taxon>Nematoda</taxon>
        <taxon>Chromadorea</taxon>
        <taxon>Rhabditida</taxon>
        <taxon>Rhabditina</taxon>
        <taxon>Rhabditomorpha</taxon>
        <taxon>Rhabditoidea</taxon>
        <taxon>Rhabditidae</taxon>
        <taxon>Peloderinae</taxon>
        <taxon>Caenorhabditis</taxon>
    </lineage>
</organism>
<evidence type="ECO:0000313" key="3">
    <source>
        <dbReference type="Proteomes" id="UP001152747"/>
    </source>
</evidence>
<evidence type="ECO:0000313" key="2">
    <source>
        <dbReference type="EMBL" id="CAI5437596.1"/>
    </source>
</evidence>
<proteinExistence type="predicted"/>
<dbReference type="Proteomes" id="UP001152747">
    <property type="component" value="Unassembled WGS sequence"/>
</dbReference>
<keyword evidence="3" id="KW-1185">Reference proteome</keyword>
<evidence type="ECO:0000256" key="1">
    <source>
        <dbReference type="SAM" id="Coils"/>
    </source>
</evidence>
<protein>
    <submittedName>
        <fullName evidence="2">Uncharacterized protein</fullName>
    </submittedName>
</protein>
<sequence length="129" mass="15193">MSQEIINKLLESSAKLHTIKGLQQPEEFLLENRNLEETKQELLRKVLQAEQEANDGEEKFLNLKKHRDEMEKVSSKDLEAIKNMENRRARVIQQKNEFAKTLNDSNMKFEDYQQATQILNNLQCLCDDN</sequence>
<reference evidence="2" key="1">
    <citation type="submission" date="2022-11" db="EMBL/GenBank/DDBJ databases">
        <authorList>
            <person name="Kikuchi T."/>
        </authorList>
    </citation>
    <scope>NUCLEOTIDE SEQUENCE</scope>
    <source>
        <strain evidence="2">PS1010</strain>
    </source>
</reference>
<keyword evidence="1" id="KW-0175">Coiled coil</keyword>
<accession>A0A9P1I3J7</accession>
<feature type="coiled-coil region" evidence="1">
    <location>
        <begin position="32"/>
        <end position="101"/>
    </location>
</feature>
<dbReference type="EMBL" id="CANHGI010000001">
    <property type="protein sequence ID" value="CAI5437596.1"/>
    <property type="molecule type" value="Genomic_DNA"/>
</dbReference>
<comment type="caution">
    <text evidence="2">The sequence shown here is derived from an EMBL/GenBank/DDBJ whole genome shotgun (WGS) entry which is preliminary data.</text>
</comment>
<gene>
    <name evidence="2" type="ORF">CAMP_LOCUS233</name>
</gene>